<dbReference type="Gene3D" id="3.40.50.150">
    <property type="entry name" value="Vaccinia Virus protein VP39"/>
    <property type="match status" value="1"/>
</dbReference>
<dbReference type="KEGG" id="mcb:Mycch_0681"/>
<dbReference type="EMBL" id="CP003053">
    <property type="protein sequence ID" value="AFM15499.1"/>
    <property type="molecule type" value="Genomic_DNA"/>
</dbReference>
<dbReference type="SUPFAM" id="SSF53335">
    <property type="entry name" value="S-adenosyl-L-methionine-dependent methyltransferases"/>
    <property type="match status" value="1"/>
</dbReference>
<organism evidence="1 2">
    <name type="scientific">Mycolicibacterium chubuense (strain NBB4)</name>
    <name type="common">Mycobacterium chubuense</name>
    <dbReference type="NCBI Taxonomy" id="710421"/>
    <lineage>
        <taxon>Bacteria</taxon>
        <taxon>Bacillati</taxon>
        <taxon>Actinomycetota</taxon>
        <taxon>Actinomycetes</taxon>
        <taxon>Mycobacteriales</taxon>
        <taxon>Mycobacteriaceae</taxon>
        <taxon>Mycolicibacterium</taxon>
    </lineage>
</organism>
<dbReference type="AlphaFoldDB" id="I4BDZ2"/>
<gene>
    <name evidence="1" type="ordered locus">Mycch_0681</name>
</gene>
<dbReference type="STRING" id="710421.Mycch_0681"/>
<name>I4BDZ2_MYCCN</name>
<dbReference type="InterPro" id="IPR029063">
    <property type="entry name" value="SAM-dependent_MTases_sf"/>
</dbReference>
<protein>
    <submittedName>
        <fullName evidence="1">Nodulation protein S (NodS)</fullName>
    </submittedName>
</protein>
<dbReference type="GO" id="GO:0008757">
    <property type="term" value="F:S-adenosylmethionine-dependent methyltransferase activity"/>
    <property type="evidence" value="ECO:0007669"/>
    <property type="project" value="InterPro"/>
</dbReference>
<dbReference type="RefSeq" id="WP_014813990.1">
    <property type="nucleotide sequence ID" value="NC_018027.1"/>
</dbReference>
<sequence length="207" mass="23308">MSSRLPDSYFDRMYAEADDPWQLQTRWYEDRKYAITMALLPYRRYRHAFEPGCSVGVLTRRLVDRCDHVTSTDVSTAALDATHRRLVADRVDARVTLMRGSLDQPWPPARFDLVVLSEVGYYLQPQLLRTVLDREVPRLARPATVLAAHWRHAVADYPMTGDQVNQIVGATAGLHHLGGYRDADVVIDVFDTSSPDSVAARNAVPGA</sequence>
<proteinExistence type="predicted"/>
<dbReference type="Pfam" id="PF05401">
    <property type="entry name" value="NodS"/>
    <property type="match status" value="1"/>
</dbReference>
<dbReference type="HOGENOM" id="CLU_091685_0_0_11"/>
<dbReference type="GO" id="GO:0009312">
    <property type="term" value="P:oligosaccharide biosynthetic process"/>
    <property type="evidence" value="ECO:0007669"/>
    <property type="project" value="InterPro"/>
</dbReference>
<dbReference type="eggNOG" id="COG2264">
    <property type="taxonomic scope" value="Bacteria"/>
</dbReference>
<reference evidence="1 2" key="1">
    <citation type="submission" date="2012-06" db="EMBL/GenBank/DDBJ databases">
        <title>Complete sequence of chromosome of Mycobacterium chubuense NBB4.</title>
        <authorList>
            <consortium name="US DOE Joint Genome Institute"/>
            <person name="Lucas S."/>
            <person name="Han J."/>
            <person name="Lapidus A."/>
            <person name="Cheng J.-F."/>
            <person name="Goodwin L."/>
            <person name="Pitluck S."/>
            <person name="Peters L."/>
            <person name="Mikhailova N."/>
            <person name="Teshima H."/>
            <person name="Detter J.C."/>
            <person name="Han C."/>
            <person name="Tapia R."/>
            <person name="Land M."/>
            <person name="Hauser L."/>
            <person name="Kyrpides N."/>
            <person name="Ivanova N."/>
            <person name="Pagani I."/>
            <person name="Mattes T."/>
            <person name="Holmes A."/>
            <person name="Rutledge P."/>
            <person name="Paulsen I."/>
            <person name="Coleman N."/>
            <person name="Woyke T."/>
        </authorList>
    </citation>
    <scope>NUCLEOTIDE SEQUENCE [LARGE SCALE GENOMIC DNA]</scope>
    <source>
        <strain evidence="1 2">NBB4</strain>
    </source>
</reference>
<dbReference type="InterPro" id="IPR008715">
    <property type="entry name" value="SAM-MeTfrase_NodS-like"/>
</dbReference>
<dbReference type="Proteomes" id="UP000006057">
    <property type="component" value="Chromosome"/>
</dbReference>
<dbReference type="PATRIC" id="fig|710421.3.peg.679"/>
<keyword evidence="2" id="KW-1185">Reference proteome</keyword>
<evidence type="ECO:0000313" key="2">
    <source>
        <dbReference type="Proteomes" id="UP000006057"/>
    </source>
</evidence>
<accession>I4BDZ2</accession>
<evidence type="ECO:0000313" key="1">
    <source>
        <dbReference type="EMBL" id="AFM15499.1"/>
    </source>
</evidence>